<evidence type="ECO:0000313" key="3">
    <source>
        <dbReference type="EMBL" id="WWC67015.1"/>
    </source>
</evidence>
<dbReference type="OrthoDB" id="5572844at2759"/>
<reference evidence="3" key="2">
    <citation type="submission" date="2013-07" db="EMBL/GenBank/DDBJ databases">
        <authorList>
            <consortium name="The Broad Institute Genome Sequencing Platform"/>
            <person name="Cuomo C."/>
            <person name="Litvintseva A."/>
            <person name="Chen Y."/>
            <person name="Heitman J."/>
            <person name="Sun S."/>
            <person name="Springer D."/>
            <person name="Dromer F."/>
            <person name="Young S.K."/>
            <person name="Zeng Q."/>
            <person name="Gargeya S."/>
            <person name="Fitzgerald M."/>
            <person name="Abouelleil A."/>
            <person name="Alvarado L."/>
            <person name="Berlin A.M."/>
            <person name="Chapman S.B."/>
            <person name="Dewar J."/>
            <person name="Goldberg J."/>
            <person name="Griggs A."/>
            <person name="Gujja S."/>
            <person name="Hansen M."/>
            <person name="Howarth C."/>
            <person name="Imamovic A."/>
            <person name="Larimer J."/>
            <person name="McCowan C."/>
            <person name="Murphy C."/>
            <person name="Pearson M."/>
            <person name="Priest M."/>
            <person name="Roberts A."/>
            <person name="Saif S."/>
            <person name="Shea T."/>
            <person name="Sykes S."/>
            <person name="Wortman J."/>
            <person name="Nusbaum C."/>
            <person name="Birren B."/>
        </authorList>
    </citation>
    <scope>NUCLEOTIDE SEQUENCE</scope>
    <source>
        <strain evidence="3">CBS 10737</strain>
    </source>
</reference>
<sequence length="622" mass="66158">MAAPSSPPPPSLDPPFRGYIESTYDALLVFEAARRGMIPRVTRRLIERERGMVQSGAVFVFDEHESGIKRWTDGLIWSPSRILGNFLVYRESFPRDTSDTPNKTSSTSPPNTSPNSSTPLGRGKPTLGVSGYDSPIMSEATGTMGPGRPSVMDTPTDGLLGAGALARVRSASENGVLDKNRERQLVGSLTSSAKFRDDGLVKKTMSVSVNGFNQHMVSYYTIQDVIAGKLRAPSTIPELASLEISAEYLNKQNFRFPPLIERGPDGVNRYRGEGEEQQSPTSPNSQYSFQAFPPTSSGGDYYDGGYQMTSHAPRAGSPRNRSVTVPMQIPMGHHPQTGYMGGPSSYGSQYTDSPGVGNMHYAPPIARQSSSSSIQSNSTTGAIRPGSSSRRYEPYGGLATSPRLSGGMHYQPSLQHRRQSQPMPPENLYSPPNSAGYDIKPNPYVYQAPSTAPSSFASFGHPEAASHTSYGHQQVQSPITSPTSATFAAAQSNGYAAWQSVPSQPQVGSLPPIGSAGSGSTSRLMPRGDLGNPPSSAGSASTTSGGSRMNTATTGLNGQHPSALHSAVNPAEPWHAHSGVTEASPNMWNNGSNVPNGTATNYIQPIHSGHDEWARPNTGAIV</sequence>
<dbReference type="PANTHER" id="PTHR28027">
    <property type="entry name" value="TRANSCRIPTIONAL REGULATOR MIT1"/>
    <property type="match status" value="1"/>
</dbReference>
<proteinExistence type="predicted"/>
<name>A0A1B9ICA7_9TREE</name>
<organism evidence="2">
    <name type="scientific">Kwoniella pini CBS 10737</name>
    <dbReference type="NCBI Taxonomy" id="1296096"/>
    <lineage>
        <taxon>Eukaryota</taxon>
        <taxon>Fungi</taxon>
        <taxon>Dikarya</taxon>
        <taxon>Basidiomycota</taxon>
        <taxon>Agaricomycotina</taxon>
        <taxon>Tremellomycetes</taxon>
        <taxon>Tremellales</taxon>
        <taxon>Cryptococcaceae</taxon>
        <taxon>Kwoniella</taxon>
    </lineage>
</organism>
<evidence type="ECO:0000313" key="2">
    <source>
        <dbReference type="EMBL" id="OCF53103.1"/>
    </source>
</evidence>
<feature type="compositionally biased region" description="Polar residues" evidence="1">
    <location>
        <begin position="277"/>
        <end position="297"/>
    </location>
</feature>
<dbReference type="InterPro" id="IPR018608">
    <property type="entry name" value="Gti1/Pac2"/>
</dbReference>
<dbReference type="GeneID" id="30168773"/>
<feature type="compositionally biased region" description="Low complexity" evidence="1">
    <location>
        <begin position="368"/>
        <end position="378"/>
    </location>
</feature>
<dbReference type="GO" id="GO:0003677">
    <property type="term" value="F:DNA binding"/>
    <property type="evidence" value="ECO:0007669"/>
    <property type="project" value="TreeGrafter"/>
</dbReference>
<dbReference type="Pfam" id="PF09729">
    <property type="entry name" value="Gti1_Pac2"/>
    <property type="match status" value="1"/>
</dbReference>
<feature type="compositionally biased region" description="Low complexity" evidence="1">
    <location>
        <begin position="535"/>
        <end position="547"/>
    </location>
</feature>
<feature type="compositionally biased region" description="Polar residues" evidence="1">
    <location>
        <begin position="466"/>
        <end position="485"/>
    </location>
</feature>
<accession>A0A1B9ICA7</accession>
<feature type="compositionally biased region" description="Low complexity" evidence="1">
    <location>
        <begin position="99"/>
        <end position="119"/>
    </location>
</feature>
<gene>
    <name evidence="2" type="ORF">I206_00404</name>
    <name evidence="3" type="ORF">I206_100922</name>
</gene>
<dbReference type="AlphaFoldDB" id="A0A1B9ICA7"/>
<reference evidence="3" key="4">
    <citation type="submission" date="2024-02" db="EMBL/GenBank/DDBJ databases">
        <title>Comparative genomics of Cryptococcus and Kwoniella reveals pathogenesis evolution and contrasting modes of karyotype evolution via chromosome fusion or intercentromeric recombination.</title>
        <authorList>
            <person name="Coelho M.A."/>
            <person name="David-Palma M."/>
            <person name="Shea T."/>
            <person name="Bowers K."/>
            <person name="McGinley-Smith S."/>
            <person name="Mohammad A.W."/>
            <person name="Gnirke A."/>
            <person name="Yurkov A.M."/>
            <person name="Nowrousian M."/>
            <person name="Sun S."/>
            <person name="Cuomo C.A."/>
            <person name="Heitman J."/>
        </authorList>
    </citation>
    <scope>NUCLEOTIDE SEQUENCE</scope>
    <source>
        <strain evidence="3">CBS 10737</strain>
    </source>
</reference>
<dbReference type="KEGG" id="kpin:30168773"/>
<feature type="region of interest" description="Disordered" evidence="1">
    <location>
        <begin position="94"/>
        <end position="149"/>
    </location>
</feature>
<dbReference type="EMBL" id="KI894007">
    <property type="protein sequence ID" value="OCF53103.1"/>
    <property type="molecule type" value="Genomic_DNA"/>
</dbReference>
<evidence type="ECO:0000313" key="4">
    <source>
        <dbReference type="Proteomes" id="UP000094020"/>
    </source>
</evidence>
<dbReference type="Proteomes" id="UP000094020">
    <property type="component" value="Chromosome 1"/>
</dbReference>
<keyword evidence="4" id="KW-1185">Reference proteome</keyword>
<reference evidence="2" key="3">
    <citation type="submission" date="2016-07" db="EMBL/GenBank/DDBJ databases">
        <title>Evolution of pathogenesis and genome organization in the Tremellales.</title>
        <authorList>
            <person name="Cuomo C."/>
            <person name="Litvintseva A."/>
            <person name="Heitman J."/>
            <person name="Chen Y."/>
            <person name="Sun S."/>
            <person name="Springer D."/>
            <person name="Dromer F."/>
            <person name="Young S."/>
            <person name="Zeng Q."/>
            <person name="Chapman S."/>
            <person name="Gujja S."/>
            <person name="Saif S."/>
            <person name="Birren B."/>
        </authorList>
    </citation>
    <scope>NUCLEOTIDE SEQUENCE</scope>
    <source>
        <strain evidence="2">CBS 10737</strain>
    </source>
</reference>
<reference evidence="2" key="1">
    <citation type="submission" date="2013-07" db="EMBL/GenBank/DDBJ databases">
        <title>The Genome Sequence of Cryptococcus pinus CBS10737.</title>
        <authorList>
            <consortium name="The Broad Institute Genome Sequencing Platform"/>
            <person name="Cuomo C."/>
            <person name="Litvintseva A."/>
            <person name="Chen Y."/>
            <person name="Heitman J."/>
            <person name="Sun S."/>
            <person name="Springer D."/>
            <person name="Dromer F."/>
            <person name="Young S.K."/>
            <person name="Zeng Q."/>
            <person name="Gargeya S."/>
            <person name="Fitzgerald M."/>
            <person name="Abouelleil A."/>
            <person name="Alvarado L."/>
            <person name="Berlin A.M."/>
            <person name="Chapman S.B."/>
            <person name="Dewar J."/>
            <person name="Goldberg J."/>
            <person name="Griggs A."/>
            <person name="Gujja S."/>
            <person name="Hansen M."/>
            <person name="Howarth C."/>
            <person name="Imamovic A."/>
            <person name="Larimer J."/>
            <person name="McCowan C."/>
            <person name="Murphy C."/>
            <person name="Pearson M."/>
            <person name="Priest M."/>
            <person name="Roberts A."/>
            <person name="Saif S."/>
            <person name="Shea T."/>
            <person name="Sykes S."/>
            <person name="Wortman J."/>
            <person name="Nusbaum C."/>
            <person name="Birren B."/>
        </authorList>
    </citation>
    <scope>NUCLEOTIDE SEQUENCE [LARGE SCALE GENOMIC DNA]</scope>
    <source>
        <strain evidence="2">CBS 10737</strain>
    </source>
</reference>
<feature type="region of interest" description="Disordered" evidence="1">
    <location>
        <begin position="457"/>
        <end position="485"/>
    </location>
</feature>
<feature type="compositionally biased region" description="Basic and acidic residues" evidence="1">
    <location>
        <begin position="262"/>
        <end position="274"/>
    </location>
</feature>
<feature type="region of interest" description="Disordered" evidence="1">
    <location>
        <begin position="259"/>
        <end position="428"/>
    </location>
</feature>
<dbReference type="PANTHER" id="PTHR28027:SF2">
    <property type="entry name" value="TRANSCRIPTIONAL REGULATOR MIT1"/>
    <property type="match status" value="1"/>
</dbReference>
<evidence type="ECO:0008006" key="5">
    <source>
        <dbReference type="Google" id="ProtNLM"/>
    </source>
</evidence>
<feature type="region of interest" description="Disordered" evidence="1">
    <location>
        <begin position="500"/>
        <end position="567"/>
    </location>
</feature>
<dbReference type="EMBL" id="CP144519">
    <property type="protein sequence ID" value="WWC67015.1"/>
    <property type="molecule type" value="Genomic_DNA"/>
</dbReference>
<evidence type="ECO:0000256" key="1">
    <source>
        <dbReference type="SAM" id="MobiDB-lite"/>
    </source>
</evidence>
<dbReference type="RefSeq" id="XP_019014322.1">
    <property type="nucleotide sequence ID" value="XM_019152184.1"/>
</dbReference>
<protein>
    <recommendedName>
        <fullName evidence="5">cAMP-independent regulatory protein</fullName>
    </recommendedName>
</protein>
<feature type="compositionally biased region" description="Polar residues" evidence="1">
    <location>
        <begin position="548"/>
        <end position="560"/>
    </location>
</feature>